<organism evidence="2 3">
    <name type="scientific">Asanoa ishikariensis</name>
    <dbReference type="NCBI Taxonomy" id="137265"/>
    <lineage>
        <taxon>Bacteria</taxon>
        <taxon>Bacillati</taxon>
        <taxon>Actinomycetota</taxon>
        <taxon>Actinomycetes</taxon>
        <taxon>Micromonosporales</taxon>
        <taxon>Micromonosporaceae</taxon>
        <taxon>Asanoa</taxon>
    </lineage>
</organism>
<dbReference type="AlphaFoldDB" id="A0A1H3TWT0"/>
<feature type="region of interest" description="Disordered" evidence="1">
    <location>
        <begin position="1"/>
        <end position="21"/>
    </location>
</feature>
<dbReference type="EMBL" id="FNQB01000003">
    <property type="protein sequence ID" value="SDZ53699.1"/>
    <property type="molecule type" value="Genomic_DNA"/>
</dbReference>
<name>A0A1H3TWT0_9ACTN</name>
<accession>A0A1H3TWT0</accession>
<reference evidence="3" key="1">
    <citation type="submission" date="2016-10" db="EMBL/GenBank/DDBJ databases">
        <authorList>
            <person name="Varghese N."/>
            <person name="Submissions S."/>
        </authorList>
    </citation>
    <scope>NUCLEOTIDE SEQUENCE [LARGE SCALE GENOMIC DNA]</scope>
    <source>
        <strain evidence="3">DSM 44718</strain>
    </source>
</reference>
<dbReference type="Proteomes" id="UP000199632">
    <property type="component" value="Unassembled WGS sequence"/>
</dbReference>
<protein>
    <submittedName>
        <fullName evidence="2">Uncharacterized protein</fullName>
    </submittedName>
</protein>
<evidence type="ECO:0000313" key="2">
    <source>
        <dbReference type="EMBL" id="SDZ53699.1"/>
    </source>
</evidence>
<keyword evidence="3" id="KW-1185">Reference proteome</keyword>
<evidence type="ECO:0000313" key="3">
    <source>
        <dbReference type="Proteomes" id="UP000199632"/>
    </source>
</evidence>
<sequence>MTQMLRIGSRRGPQKATAMTRWAKASQSVPYAMKG</sequence>
<proteinExistence type="predicted"/>
<gene>
    <name evidence="2" type="ORF">SAMN05421684_6385</name>
</gene>
<evidence type="ECO:0000256" key="1">
    <source>
        <dbReference type="SAM" id="MobiDB-lite"/>
    </source>
</evidence>